<dbReference type="Gene3D" id="2.40.10.10">
    <property type="entry name" value="Trypsin-like serine proteases"/>
    <property type="match status" value="2"/>
</dbReference>
<dbReference type="InterPro" id="IPR009003">
    <property type="entry name" value="Peptidase_S1_PA"/>
</dbReference>
<evidence type="ECO:0000256" key="3">
    <source>
        <dbReference type="ARBA" id="ARBA00022801"/>
    </source>
</evidence>
<feature type="compositionally biased region" description="Low complexity" evidence="4">
    <location>
        <begin position="414"/>
        <end position="423"/>
    </location>
</feature>
<feature type="region of interest" description="Disordered" evidence="4">
    <location>
        <begin position="333"/>
        <end position="357"/>
    </location>
</feature>
<evidence type="ECO:0000313" key="5">
    <source>
        <dbReference type="EMBL" id="MFC1455491.1"/>
    </source>
</evidence>
<feature type="region of interest" description="Disordered" evidence="4">
    <location>
        <begin position="393"/>
        <end position="426"/>
    </location>
</feature>
<evidence type="ECO:0000256" key="1">
    <source>
        <dbReference type="ARBA" id="ARBA00006429"/>
    </source>
</evidence>
<dbReference type="EMBL" id="JBHOMY010000004">
    <property type="protein sequence ID" value="MFC1455491.1"/>
    <property type="molecule type" value="Genomic_DNA"/>
</dbReference>
<keyword evidence="3" id="KW-0378">Hydrolase</keyword>
<comment type="caution">
    <text evidence="5">The sequence shown here is derived from an EMBL/GenBank/DDBJ whole genome shotgun (WGS) entry which is preliminary data.</text>
</comment>
<dbReference type="Pfam" id="PF13365">
    <property type="entry name" value="Trypsin_2"/>
    <property type="match status" value="1"/>
</dbReference>
<dbReference type="SUPFAM" id="SSF50494">
    <property type="entry name" value="Trypsin-like serine proteases"/>
    <property type="match status" value="1"/>
</dbReference>
<sequence length="922" mass="102170">MIFDGDLRVVAEAARRWRAREAQRMGREGKSVADVETPQRIEARLKRLTAAATAPSRVLKAGPPLPEAQVLRAIGLERTIGRSDFQGIAFLELALAVSRFVGRVSIRSAPSRGVGFGTGFMVSPRLLLTNNHVLPTPGSAQFSEVEFDYQNDRAGRPLPLVPFALEPQIFFMTDVELDFSLVAVAEGSRQDTPAPLAQYGWSRLIAEEGKILIGEHVNIIQHPKGQYKQFVSRANELVDILESHLHYITDTEQGSSGSPVYNDQWEVVALHHSGVPRMENGQYMAKDGRPWDGRDSDEIDWIANEGVRASRIVRHIEARSLDRDAARLRDDLLNREPPSPLEAAQMAAHAADQPNGRSKLVSIAAPAQAEAAARLGGTSFTIPLHITVELGAPESPPAAIAGPEEPATDRARAPAEAPRATGTGSPELVRALAELEDAQKRPYYDAQADDRARNLYYRDLDGNAEPAVLFKALHALLRRTHKTELRYKPALQVYPWVDLRPGSPPSIRSIYSNKGFEPRELIEADFRLDTERERLRETLKREGATALESALDLLEASLPYNCEHVVPQSWFAKREPMRGDLHHLFACESRCNSFRSNTPYFDFPEFQEAIRSECGKSEAQGFEPFAGKGAVARATLYFLLRYPGEIDDSAKEYSKSDLATLLDWHRRHPVDEYERHRNAAIFEKQGNRNPLIDHPGWAERIDFAAGLGRRGQEVAGARPSGGEPEGLDQAVRAIAALDARTPSAAALTEAAADFGAYEGLPPEVALLDEGRTVKLLKPLTYVSEIGERWPVEAGVVVDGASIPRAFWSLIGGPFEGRYRNASIIHDRFCDLRSRSWEVTHRMFHDAMRCSGVPLLKAKVMFYAVYRFGPRWTVGQEATGSVLTFERRAPTDADALSLLEDARTIYAENPSLQEIEAMAVARG</sequence>
<dbReference type="RefSeq" id="WP_377028676.1">
    <property type="nucleotide sequence ID" value="NZ_JBHOMY010000004.1"/>
</dbReference>
<protein>
    <submittedName>
        <fullName evidence="5">Endonuclease</fullName>
    </submittedName>
</protein>
<dbReference type="InterPro" id="IPR010767">
    <property type="entry name" value="Phage_CGC-2007_Cje0229"/>
</dbReference>
<reference evidence="5 6" key="1">
    <citation type="submission" date="2024-09" db="EMBL/GenBank/DDBJ databases">
        <title>Nodulacao em especies de Leguminosae Basais da Amazonia e Caracterizacao dos Rizobios e Bacterias Associadas aos Nodulos.</title>
        <authorList>
            <person name="Jambeiro I.C.A."/>
            <person name="Lopes I.S."/>
            <person name="Aguiar E.R.G.R."/>
            <person name="Santos A.F.J."/>
            <person name="Dos Santos J.M.F."/>
            <person name="Gross E."/>
        </authorList>
    </citation>
    <scope>NUCLEOTIDE SEQUENCE [LARGE SCALE GENOMIC DNA]</scope>
    <source>
        <strain evidence="5 6">BRUESC1165</strain>
    </source>
</reference>
<gene>
    <name evidence="5" type="ORF">ACETIH_01795</name>
</gene>
<dbReference type="Pfam" id="PF07087">
    <property type="entry name" value="DUF1353"/>
    <property type="match status" value="1"/>
</dbReference>
<evidence type="ECO:0000256" key="4">
    <source>
        <dbReference type="SAM" id="MobiDB-lite"/>
    </source>
</evidence>
<dbReference type="PANTHER" id="PTHR33607">
    <property type="entry name" value="ENDONUCLEASE-1"/>
    <property type="match status" value="1"/>
</dbReference>
<dbReference type="SUPFAM" id="SSF54060">
    <property type="entry name" value="His-Me finger endonucleases"/>
    <property type="match status" value="1"/>
</dbReference>
<dbReference type="InterPro" id="IPR007346">
    <property type="entry name" value="Endonuclease-I"/>
</dbReference>
<keyword evidence="2" id="KW-0540">Nuclease</keyword>
<proteinExistence type="inferred from homology"/>
<evidence type="ECO:0000313" key="6">
    <source>
        <dbReference type="Proteomes" id="UP001593940"/>
    </source>
</evidence>
<dbReference type="GO" id="GO:0004519">
    <property type="term" value="F:endonuclease activity"/>
    <property type="evidence" value="ECO:0007669"/>
    <property type="project" value="UniProtKB-KW"/>
</dbReference>
<dbReference type="InterPro" id="IPR043504">
    <property type="entry name" value="Peptidase_S1_PA_chymotrypsin"/>
</dbReference>
<keyword evidence="5" id="KW-0255">Endonuclease</keyword>
<organism evidence="5 6">
    <name type="scientific">Microvirga arabica</name>
    <dbReference type="NCBI Taxonomy" id="1128671"/>
    <lineage>
        <taxon>Bacteria</taxon>
        <taxon>Pseudomonadati</taxon>
        <taxon>Pseudomonadota</taxon>
        <taxon>Alphaproteobacteria</taxon>
        <taxon>Hyphomicrobiales</taxon>
        <taxon>Methylobacteriaceae</taxon>
        <taxon>Microvirga</taxon>
    </lineage>
</organism>
<dbReference type="PANTHER" id="PTHR33607:SF2">
    <property type="entry name" value="ENDONUCLEASE-1"/>
    <property type="match status" value="1"/>
</dbReference>
<keyword evidence="6" id="KW-1185">Reference proteome</keyword>
<name>A0ABV6Y2Y7_9HYPH</name>
<dbReference type="InterPro" id="IPR044925">
    <property type="entry name" value="His-Me_finger_sf"/>
</dbReference>
<comment type="similarity">
    <text evidence="1">Belongs to the EndA/NucM nuclease family.</text>
</comment>
<evidence type="ECO:0000256" key="2">
    <source>
        <dbReference type="ARBA" id="ARBA00022722"/>
    </source>
</evidence>
<accession>A0ABV6Y2Y7</accession>
<dbReference type="Pfam" id="PF04231">
    <property type="entry name" value="Endonuclease_1"/>
    <property type="match status" value="1"/>
</dbReference>
<dbReference type="Proteomes" id="UP001593940">
    <property type="component" value="Unassembled WGS sequence"/>
</dbReference>